<accession>A0A5E4NLV8</accession>
<evidence type="ECO:0000313" key="3">
    <source>
        <dbReference type="Proteomes" id="UP000325440"/>
    </source>
</evidence>
<dbReference type="PANTHER" id="PTHR21115">
    <property type="entry name" value="GH06117P-RELATED"/>
    <property type="match status" value="1"/>
</dbReference>
<dbReference type="Proteomes" id="UP000325440">
    <property type="component" value="Unassembled WGS sequence"/>
</dbReference>
<dbReference type="EMBL" id="CABPRJ010002386">
    <property type="protein sequence ID" value="VVC44767.1"/>
    <property type="molecule type" value="Genomic_DNA"/>
</dbReference>
<reference evidence="2 3" key="1">
    <citation type="submission" date="2019-08" db="EMBL/GenBank/DDBJ databases">
        <authorList>
            <person name="Alioto T."/>
            <person name="Alioto T."/>
            <person name="Gomez Garrido J."/>
        </authorList>
    </citation>
    <scope>NUCLEOTIDE SEQUENCE [LARGE SCALE GENOMIC DNA]</scope>
</reference>
<dbReference type="PANTHER" id="PTHR21115:SF0">
    <property type="entry name" value="GH06117P-RELATED"/>
    <property type="match status" value="1"/>
</dbReference>
<dbReference type="AlphaFoldDB" id="A0A5E4NLV8"/>
<name>A0A5E4NLV8_9HEMI</name>
<dbReference type="OrthoDB" id="6598023at2759"/>
<dbReference type="InterPro" id="IPR031962">
    <property type="entry name" value="DUF4781"/>
</dbReference>
<keyword evidence="3" id="KW-1185">Reference proteome</keyword>
<dbReference type="Pfam" id="PF16013">
    <property type="entry name" value="DUF4781"/>
    <property type="match status" value="1"/>
</dbReference>
<organism evidence="2 3">
    <name type="scientific">Cinara cedri</name>
    <dbReference type="NCBI Taxonomy" id="506608"/>
    <lineage>
        <taxon>Eukaryota</taxon>
        <taxon>Metazoa</taxon>
        <taxon>Ecdysozoa</taxon>
        <taxon>Arthropoda</taxon>
        <taxon>Hexapoda</taxon>
        <taxon>Insecta</taxon>
        <taxon>Pterygota</taxon>
        <taxon>Neoptera</taxon>
        <taxon>Paraneoptera</taxon>
        <taxon>Hemiptera</taxon>
        <taxon>Sternorrhyncha</taxon>
        <taxon>Aphidomorpha</taxon>
        <taxon>Aphidoidea</taxon>
        <taxon>Aphididae</taxon>
        <taxon>Lachninae</taxon>
        <taxon>Cinara</taxon>
    </lineage>
</organism>
<feature type="domain" description="DUF4781" evidence="1">
    <location>
        <begin position="136"/>
        <end position="339"/>
    </location>
</feature>
<sequence>MSEEEFLKGRQLITHLELIQYKFFNGRQEWTTIEYKDLKLYIAFIMYGSPSVEDDDDNLEEPDDIFNHYETEEKRYILDVYKTVVDNIVKSKKPIEVGITFTHSTCKKKCEVCWNFPANNIHQWYLFRIKTVDGAAYIDLNNKRTYANWTDYLENNNLPKGIMFYPPSGYYEESKCLEHTLTPASKIISKTLKKIDTVGNVVNVVSNVCMAGGIAFPIFAPLLIPSTIISIISNTFTVTRSVEKIVDLKKHNEKWLGTEHLTNLTISLLSTVTTIGSGIKLMSGLKSSKMLFSRLGSATIKTFTTINSGICILECTLEVMRLSMKIKNKKKLTIKDFMFL</sequence>
<evidence type="ECO:0000313" key="2">
    <source>
        <dbReference type="EMBL" id="VVC44767.1"/>
    </source>
</evidence>
<proteinExistence type="predicted"/>
<gene>
    <name evidence="2" type="ORF">CINCED_3A006542</name>
</gene>
<evidence type="ECO:0000259" key="1">
    <source>
        <dbReference type="Pfam" id="PF16013"/>
    </source>
</evidence>
<protein>
    <recommendedName>
        <fullName evidence="1">DUF4781 domain-containing protein</fullName>
    </recommendedName>
</protein>
<feature type="non-terminal residue" evidence="2">
    <location>
        <position position="340"/>
    </location>
</feature>